<organism evidence="1">
    <name type="scientific">Cladonia uncialis subsp. uncialis</name>
    <dbReference type="NCBI Taxonomy" id="180999"/>
    <lineage>
        <taxon>Eukaryota</taxon>
        <taxon>Fungi</taxon>
        <taxon>Dikarya</taxon>
        <taxon>Ascomycota</taxon>
        <taxon>Pezizomycotina</taxon>
        <taxon>Lecanoromycetes</taxon>
        <taxon>OSLEUM clade</taxon>
        <taxon>Lecanoromycetidae</taxon>
        <taxon>Lecanorales</taxon>
        <taxon>Lecanorineae</taxon>
        <taxon>Cladoniaceae</taxon>
        <taxon>Cladonia</taxon>
    </lineage>
</organism>
<accession>A0A1Z1C4A3</accession>
<reference evidence="2" key="2">
    <citation type="submission" date="2017-12" db="EMBL/GenBank/DDBJ databases">
        <title>Genome Sequencing Reveals a Rich Biosynthetic Potential.</title>
        <authorList>
            <person name="Bertrand R.L."/>
            <person name="Abdel-Hameed M.E."/>
            <person name="Sorensen J.L."/>
        </authorList>
    </citation>
    <scope>NUCLEOTIDE SEQUENCE</scope>
</reference>
<dbReference type="EMBL" id="MG777495">
    <property type="protein sequence ID" value="AUW31174.1"/>
    <property type="molecule type" value="Genomic_DNA"/>
</dbReference>
<proteinExistence type="predicted"/>
<reference evidence="1" key="1">
    <citation type="submission" date="2016-05" db="EMBL/GenBank/DDBJ databases">
        <title>Lichen genome sequencing reveals its rich biosynthetic potential.</title>
        <authorList>
            <person name="Bertrand R.L."/>
            <person name="Abdel-Hameed M."/>
            <person name="Sorensen J.L."/>
        </authorList>
    </citation>
    <scope>NUCLEOTIDE SEQUENCE</scope>
</reference>
<dbReference type="AlphaFoldDB" id="A0A1Z1C4A3"/>
<evidence type="ECO:0000313" key="2">
    <source>
        <dbReference type="EMBL" id="AUW31174.1"/>
    </source>
</evidence>
<sequence>MSRSSSRIEATGRTINVLLTPMGEHWGEWEFIALRIDNTPKYLNDIVISQQRYGGYWDQIPLGSDVFQFTIASHATTEPITNTSTILSTFDPKLTSRGGPLLVCYQLYQLVQVDWLEPVNTTFKVPNWVNPSFHYVPTTLRTISAKAVEEFMEVAQGSYVATVGKLFGANALAEYIGGSLVENNANEIAALYKQGS</sequence>
<evidence type="ECO:0000313" key="1">
    <source>
        <dbReference type="EMBL" id="ANM86427.1"/>
    </source>
</evidence>
<name>A0A1Z1C4A3_CLAUC</name>
<protein>
    <submittedName>
        <fullName evidence="1">Uncharacterized protein</fullName>
    </submittedName>
</protein>
<dbReference type="EMBL" id="KX264258">
    <property type="protein sequence ID" value="ANM86427.1"/>
    <property type="molecule type" value="Genomic_DNA"/>
</dbReference>